<dbReference type="Proteomes" id="UP001501842">
    <property type="component" value="Unassembled WGS sequence"/>
</dbReference>
<accession>A0ABP6GWQ6</accession>
<protein>
    <submittedName>
        <fullName evidence="1">Uncharacterized protein</fullName>
    </submittedName>
</protein>
<sequence length="522" mass="57587">MNGHPGGFVPKGPRCVRVRWLNVSPRPTEEISGIFDDMLLHARELLAVRSPLDAELIVSEILGAWYGRRTGGGDVEELVGEALLDHASEKGTPASLALLAGVAYLGTPRQAATAERKALRLIDEGVARPPWAHKVGLIQAGECYVSRDAYGDQDSVVCTYTYAGSERHALVVVVDNNLGGRWDVPCESGLVRDAWVTSKVDRLLDHCRTEAAGELTEFTELTPAQARALLEPALALTDSLADAPVSDTFASYHAFLRARVRALPPGGRRPPSPVYSADRRATLAARFLASREAEELSDLSAAGRCVDRIIDYGCTRDFGRPLRVSPVKCEMFLLDWLPRKIFLTPPEQEAMPHVLAAWVRWAGRRTGLPEAGVRVTLDAVWDATHKFGEAYRDPVTFGLDRTLVEKLLPDGDLEALPRRAFALPFLTGSLASLDPSDPSDRRELLSFEHPGATEAELEGYERLAVRLWRGDPPDLWETAQHLLDQGAERHLLVHRLMLLVVEHDLDRRALCRALRDLRADGL</sequence>
<evidence type="ECO:0000313" key="1">
    <source>
        <dbReference type="EMBL" id="GAA2730391.1"/>
    </source>
</evidence>
<keyword evidence="2" id="KW-1185">Reference proteome</keyword>
<evidence type="ECO:0000313" key="2">
    <source>
        <dbReference type="Proteomes" id="UP001501842"/>
    </source>
</evidence>
<dbReference type="EMBL" id="BAAATZ010000018">
    <property type="protein sequence ID" value="GAA2730391.1"/>
    <property type="molecule type" value="Genomic_DNA"/>
</dbReference>
<gene>
    <name evidence="1" type="ORF">GCM10010439_43290</name>
</gene>
<reference evidence="2" key="1">
    <citation type="journal article" date="2019" name="Int. J. Syst. Evol. Microbiol.">
        <title>The Global Catalogue of Microorganisms (GCM) 10K type strain sequencing project: providing services to taxonomists for standard genome sequencing and annotation.</title>
        <authorList>
            <consortium name="The Broad Institute Genomics Platform"/>
            <consortium name="The Broad Institute Genome Sequencing Center for Infectious Disease"/>
            <person name="Wu L."/>
            <person name="Ma J."/>
        </authorList>
    </citation>
    <scope>NUCLEOTIDE SEQUENCE [LARGE SCALE GENOMIC DNA]</scope>
    <source>
        <strain evidence="2">JCM 8201</strain>
    </source>
</reference>
<comment type="caution">
    <text evidence="1">The sequence shown here is derived from an EMBL/GenBank/DDBJ whole genome shotgun (WGS) entry which is preliminary data.</text>
</comment>
<organism evidence="1 2">
    <name type="scientific">Actinocorallia aurantiaca</name>
    <dbReference type="NCBI Taxonomy" id="46204"/>
    <lineage>
        <taxon>Bacteria</taxon>
        <taxon>Bacillati</taxon>
        <taxon>Actinomycetota</taxon>
        <taxon>Actinomycetes</taxon>
        <taxon>Streptosporangiales</taxon>
        <taxon>Thermomonosporaceae</taxon>
        <taxon>Actinocorallia</taxon>
    </lineage>
</organism>
<name>A0ABP6GWQ6_9ACTN</name>
<proteinExistence type="predicted"/>